<name>A0ABQ3V6X7_9CHLR</name>
<protein>
    <recommendedName>
        <fullName evidence="1">Reverse transcriptase domain-containing protein</fullName>
    </recommendedName>
</protein>
<dbReference type="PANTHER" id="PTHR34047:SF8">
    <property type="entry name" value="PROTEIN YKFC"/>
    <property type="match status" value="1"/>
</dbReference>
<dbReference type="SUPFAM" id="SSF56672">
    <property type="entry name" value="DNA/RNA polymerases"/>
    <property type="match status" value="1"/>
</dbReference>
<proteinExistence type="predicted"/>
<dbReference type="Pfam" id="PF00078">
    <property type="entry name" value="RVT_1"/>
    <property type="match status" value="1"/>
</dbReference>
<dbReference type="Proteomes" id="UP000654345">
    <property type="component" value="Unassembled WGS sequence"/>
</dbReference>
<dbReference type="PANTHER" id="PTHR34047">
    <property type="entry name" value="NUCLEAR INTRON MATURASE 1, MITOCHONDRIAL-RELATED"/>
    <property type="match status" value="1"/>
</dbReference>
<evidence type="ECO:0000259" key="1">
    <source>
        <dbReference type="PROSITE" id="PS50878"/>
    </source>
</evidence>
<comment type="caution">
    <text evidence="2">The sequence shown here is derived from an EMBL/GenBank/DDBJ whole genome shotgun (WGS) entry which is preliminary data.</text>
</comment>
<dbReference type="CDD" id="cd01651">
    <property type="entry name" value="RT_G2_intron"/>
    <property type="match status" value="1"/>
</dbReference>
<evidence type="ECO:0000313" key="3">
    <source>
        <dbReference type="Proteomes" id="UP000654345"/>
    </source>
</evidence>
<keyword evidence="3" id="KW-1185">Reference proteome</keyword>
<evidence type="ECO:0000313" key="2">
    <source>
        <dbReference type="EMBL" id="GHO60996.1"/>
    </source>
</evidence>
<organism evidence="2 3">
    <name type="scientific">Ktedonobacter robiniae</name>
    <dbReference type="NCBI Taxonomy" id="2778365"/>
    <lineage>
        <taxon>Bacteria</taxon>
        <taxon>Bacillati</taxon>
        <taxon>Chloroflexota</taxon>
        <taxon>Ktedonobacteria</taxon>
        <taxon>Ktedonobacterales</taxon>
        <taxon>Ktedonobacteraceae</taxon>
        <taxon>Ktedonobacter</taxon>
    </lineage>
</organism>
<reference evidence="2 3" key="1">
    <citation type="journal article" date="2021" name="Int. J. Syst. Evol. Microbiol.">
        <title>Reticulibacter mediterranei gen. nov., sp. nov., within the new family Reticulibacteraceae fam. nov., and Ktedonospora formicarum gen. nov., sp. nov., Ktedonobacter robiniae sp. nov., Dictyobacter formicarum sp. nov. and Dictyobacter arantiisoli sp. nov., belonging to the class Ktedonobacteria.</title>
        <authorList>
            <person name="Yabe S."/>
            <person name="Zheng Y."/>
            <person name="Wang C.M."/>
            <person name="Sakai Y."/>
            <person name="Abe K."/>
            <person name="Yokota A."/>
            <person name="Donadio S."/>
            <person name="Cavaletti L."/>
            <person name="Monciardini P."/>
        </authorList>
    </citation>
    <scope>NUCLEOTIDE SEQUENCE [LARGE SCALE GENOMIC DNA]</scope>
    <source>
        <strain evidence="2 3">SOSP1-30</strain>
    </source>
</reference>
<dbReference type="InterPro" id="IPR000477">
    <property type="entry name" value="RT_dom"/>
</dbReference>
<accession>A0ABQ3V6X7</accession>
<sequence length="333" mass="39131">MTKGTTSETVDGMSLKKIEKIIDDLCHERYRWTAVRRVYIPKKNGKMRPLGMPTWSDKLLQEVIRLILEAYYEPQMSNHSHGFRPKHGCHTALNEVKHVWTGTKWFVEGDIKGCFDNIDHEIMMSILKEKLHDNRFLRLIEGLLKAGYLEEWHYQRTYSGTPQGGVISPILANIYMDRLDKYVEKVLLPAYNRKEKRRVNPEYKRILDKASKLRKSGKKKEAAMLRKQQLQLPYYDSNDSEYRRLRYIRYADDFLLGFAGPKAEAEDIKEQLRIFLHDHLKLELSQEKTVITHAQTSAARFLGYEIATQFANDKLASTTRRRSVNERIELRVP</sequence>
<feature type="domain" description="Reverse transcriptase" evidence="1">
    <location>
        <begin position="21"/>
        <end position="306"/>
    </location>
</feature>
<dbReference type="InterPro" id="IPR043502">
    <property type="entry name" value="DNA/RNA_pol_sf"/>
</dbReference>
<dbReference type="EMBL" id="BNJG01000008">
    <property type="protein sequence ID" value="GHO60996.1"/>
    <property type="molecule type" value="Genomic_DNA"/>
</dbReference>
<dbReference type="PROSITE" id="PS50878">
    <property type="entry name" value="RT_POL"/>
    <property type="match status" value="1"/>
</dbReference>
<dbReference type="InterPro" id="IPR051083">
    <property type="entry name" value="GrpII_Intron_Splice-Mob/Def"/>
</dbReference>
<gene>
    <name evidence="2" type="ORF">KSB_94710</name>
</gene>